<dbReference type="Proteomes" id="UP000276133">
    <property type="component" value="Unassembled WGS sequence"/>
</dbReference>
<organism evidence="1 2">
    <name type="scientific">Brachionus plicatilis</name>
    <name type="common">Marine rotifer</name>
    <name type="synonym">Brachionus muelleri</name>
    <dbReference type="NCBI Taxonomy" id="10195"/>
    <lineage>
        <taxon>Eukaryota</taxon>
        <taxon>Metazoa</taxon>
        <taxon>Spiralia</taxon>
        <taxon>Gnathifera</taxon>
        <taxon>Rotifera</taxon>
        <taxon>Eurotatoria</taxon>
        <taxon>Monogononta</taxon>
        <taxon>Pseudotrocha</taxon>
        <taxon>Ploima</taxon>
        <taxon>Brachionidae</taxon>
        <taxon>Brachionus</taxon>
    </lineage>
</organism>
<name>A0A3M7R255_BRAPC</name>
<sequence>MLNRRFIKIILAINFGLIQNGRHQSNYFFSLNFTIIMGNLQQSLFHVTIYAKLALQDCFFAIIDLKRMKPNAIFYFANLFDQMISCNDQIKISNFNNIRA</sequence>
<proteinExistence type="predicted"/>
<evidence type="ECO:0000313" key="1">
    <source>
        <dbReference type="EMBL" id="RNA17663.1"/>
    </source>
</evidence>
<gene>
    <name evidence="1" type="ORF">BpHYR1_044871</name>
</gene>
<dbReference type="AlphaFoldDB" id="A0A3M7R255"/>
<keyword evidence="2" id="KW-1185">Reference proteome</keyword>
<accession>A0A3M7R255</accession>
<evidence type="ECO:0000313" key="2">
    <source>
        <dbReference type="Proteomes" id="UP000276133"/>
    </source>
</evidence>
<dbReference type="EMBL" id="REGN01004406">
    <property type="protein sequence ID" value="RNA17663.1"/>
    <property type="molecule type" value="Genomic_DNA"/>
</dbReference>
<reference evidence="1 2" key="1">
    <citation type="journal article" date="2018" name="Sci. Rep.">
        <title>Genomic signatures of local adaptation to the degree of environmental predictability in rotifers.</title>
        <authorList>
            <person name="Franch-Gras L."/>
            <person name="Hahn C."/>
            <person name="Garcia-Roger E.M."/>
            <person name="Carmona M.J."/>
            <person name="Serra M."/>
            <person name="Gomez A."/>
        </authorList>
    </citation>
    <scope>NUCLEOTIDE SEQUENCE [LARGE SCALE GENOMIC DNA]</scope>
    <source>
        <strain evidence="1">HYR1</strain>
    </source>
</reference>
<protein>
    <submittedName>
        <fullName evidence="1">Uncharacterized protein</fullName>
    </submittedName>
</protein>
<comment type="caution">
    <text evidence="1">The sequence shown here is derived from an EMBL/GenBank/DDBJ whole genome shotgun (WGS) entry which is preliminary data.</text>
</comment>